<protein>
    <submittedName>
        <fullName evidence="1">Uncharacterized protein</fullName>
    </submittedName>
</protein>
<reference evidence="1 2" key="1">
    <citation type="submission" date="2014-10" db="EMBL/GenBank/DDBJ databases">
        <title>Draft genome of the hookworm Ancylostoma caninum.</title>
        <authorList>
            <person name="Mitreva M."/>
        </authorList>
    </citation>
    <scope>NUCLEOTIDE SEQUENCE [LARGE SCALE GENOMIC DNA]</scope>
    <source>
        <strain evidence="1 2">Baltimore</strain>
    </source>
</reference>
<gene>
    <name evidence="1" type="ORF">ANCCAN_23311</name>
</gene>
<dbReference type="AlphaFoldDB" id="A0A368FL78"/>
<evidence type="ECO:0000313" key="1">
    <source>
        <dbReference type="EMBL" id="RCN30917.1"/>
    </source>
</evidence>
<dbReference type="EMBL" id="JOJR01001434">
    <property type="protein sequence ID" value="RCN30917.1"/>
    <property type="molecule type" value="Genomic_DNA"/>
</dbReference>
<name>A0A368FL78_ANCCA</name>
<accession>A0A368FL78</accession>
<dbReference type="Proteomes" id="UP000252519">
    <property type="component" value="Unassembled WGS sequence"/>
</dbReference>
<organism evidence="1 2">
    <name type="scientific">Ancylostoma caninum</name>
    <name type="common">Dog hookworm</name>
    <dbReference type="NCBI Taxonomy" id="29170"/>
    <lineage>
        <taxon>Eukaryota</taxon>
        <taxon>Metazoa</taxon>
        <taxon>Ecdysozoa</taxon>
        <taxon>Nematoda</taxon>
        <taxon>Chromadorea</taxon>
        <taxon>Rhabditida</taxon>
        <taxon>Rhabditina</taxon>
        <taxon>Rhabditomorpha</taxon>
        <taxon>Strongyloidea</taxon>
        <taxon>Ancylostomatidae</taxon>
        <taxon>Ancylostomatinae</taxon>
        <taxon>Ancylostoma</taxon>
    </lineage>
</organism>
<keyword evidence="2" id="KW-1185">Reference proteome</keyword>
<evidence type="ECO:0000313" key="2">
    <source>
        <dbReference type="Proteomes" id="UP000252519"/>
    </source>
</evidence>
<comment type="caution">
    <text evidence="1">The sequence shown here is derived from an EMBL/GenBank/DDBJ whole genome shotgun (WGS) entry which is preliminary data.</text>
</comment>
<proteinExistence type="predicted"/>
<sequence length="86" mass="9762">MSTIYFWSKPRPNLRISSGQAYIEGHATRSALLRRGLSSLEETQETCLNSRSPLQLLVIEVSHSRWGRRVMSSYWSASSFGDEVKA</sequence>